<dbReference type="InterPro" id="IPR040312">
    <property type="entry name" value="FWCH1/FWCH2"/>
</dbReference>
<dbReference type="PANTHER" id="PTHR31665:SF0">
    <property type="entry name" value="FLYWCH FAMILY MEMBER 2"/>
    <property type="match status" value="1"/>
</dbReference>
<feature type="domain" description="FLYWCH-type" evidence="4">
    <location>
        <begin position="303"/>
        <end position="358"/>
    </location>
</feature>
<feature type="domain" description="FLYWCH-type" evidence="4">
    <location>
        <begin position="11"/>
        <end position="70"/>
    </location>
</feature>
<organism evidence="5">
    <name type="scientific">Spodoptera frugiperda</name>
    <name type="common">Fall armyworm</name>
    <dbReference type="NCBI Taxonomy" id="7108"/>
    <lineage>
        <taxon>Eukaryota</taxon>
        <taxon>Metazoa</taxon>
        <taxon>Ecdysozoa</taxon>
        <taxon>Arthropoda</taxon>
        <taxon>Hexapoda</taxon>
        <taxon>Insecta</taxon>
        <taxon>Pterygota</taxon>
        <taxon>Neoptera</taxon>
        <taxon>Endopterygota</taxon>
        <taxon>Lepidoptera</taxon>
        <taxon>Glossata</taxon>
        <taxon>Ditrysia</taxon>
        <taxon>Noctuoidea</taxon>
        <taxon>Noctuidae</taxon>
        <taxon>Amphipyrinae</taxon>
        <taxon>Spodoptera</taxon>
    </lineage>
</organism>
<keyword evidence="1" id="KW-0479">Metal-binding</keyword>
<gene>
    <name evidence="5" type="ORF">SFRICE_007501</name>
</gene>
<dbReference type="Pfam" id="PF04500">
    <property type="entry name" value="FLYWCH"/>
    <property type="match status" value="6"/>
</dbReference>
<keyword evidence="2" id="KW-0863">Zinc-finger</keyword>
<evidence type="ECO:0000313" key="5">
    <source>
        <dbReference type="EMBL" id="SOQ44149.1"/>
    </source>
</evidence>
<evidence type="ECO:0000259" key="4">
    <source>
        <dbReference type="Pfam" id="PF04500"/>
    </source>
</evidence>
<feature type="domain" description="FLYWCH-type" evidence="4">
    <location>
        <begin position="368"/>
        <end position="423"/>
    </location>
</feature>
<feature type="domain" description="FLYWCH-type" evidence="4">
    <location>
        <begin position="150"/>
        <end position="204"/>
    </location>
</feature>
<dbReference type="Gene3D" id="2.20.25.240">
    <property type="match status" value="6"/>
</dbReference>
<dbReference type="GO" id="GO:0008270">
    <property type="term" value="F:zinc ion binding"/>
    <property type="evidence" value="ECO:0007669"/>
    <property type="project" value="UniProtKB-KW"/>
</dbReference>
<evidence type="ECO:0000256" key="2">
    <source>
        <dbReference type="ARBA" id="ARBA00022771"/>
    </source>
</evidence>
<dbReference type="EMBL" id="ODYU01004357">
    <property type="protein sequence ID" value="SOQ44149.1"/>
    <property type="molecule type" value="Genomic_DNA"/>
</dbReference>
<feature type="domain" description="FLYWCH-type" evidence="4">
    <location>
        <begin position="80"/>
        <end position="135"/>
    </location>
</feature>
<proteinExistence type="predicted"/>
<keyword evidence="3" id="KW-0862">Zinc</keyword>
<feature type="domain" description="FLYWCH-type" evidence="4">
    <location>
        <begin position="238"/>
        <end position="292"/>
    </location>
</feature>
<sequence length="428" mass="49737">MIHDEDVQPIFLHNMKGSRIMVIGGNRYRRNGEGVSSKVRWRCTSHAKYGCKAVVHTINDEIVYFWDYHTTNVVAVYDYSKRGSKVLVLNGIKFRSNGISGSKVRWRCATHERWACKSIVHTIDDVIVRYIDKHTFDIIDHRIVAEYEYTKRGNKILVLNGIKYRCSGAAGSKVWWRCATHEKHRCKSVVHIVDDVIVRYFDKHITDSPEIIFLESETIPTNAKPWKSVHVAAVFECSKRGSKKLVLNGVKYRYKGMNGYKIWWRCATHEKWGCKAVVHTINDVIVRFINEHIINDVAVYEYNKRGSKILVVNGIKFRIKGKNGCKVRWRCASHEKWSCRAVVHTIDDVIVWYINKHTIDVSAVYEYSKRGSKILVLNGIKFRFSGTAGSKVRWRCATHEKWSCKSIVHTIDDVIVRYYHEHTFDPTV</sequence>
<dbReference type="PANTHER" id="PTHR31665">
    <property type="entry name" value="FLYWCH FAMILY MEMBER 2-RELATED"/>
    <property type="match status" value="1"/>
</dbReference>
<reference evidence="5" key="1">
    <citation type="submission" date="2016-07" db="EMBL/GenBank/DDBJ databases">
        <authorList>
            <person name="Bretaudeau A."/>
        </authorList>
    </citation>
    <scope>NUCLEOTIDE SEQUENCE</scope>
    <source>
        <strain evidence="5">Rice</strain>
        <tissue evidence="5">Whole body</tissue>
    </source>
</reference>
<dbReference type="AlphaFoldDB" id="A0A2H1VTI6"/>
<accession>A0A2H1VTI6</accession>
<evidence type="ECO:0000256" key="3">
    <source>
        <dbReference type="ARBA" id="ARBA00022833"/>
    </source>
</evidence>
<name>A0A2H1VTI6_SPOFR</name>
<dbReference type="InterPro" id="IPR007588">
    <property type="entry name" value="Znf_FLYWCH"/>
</dbReference>
<evidence type="ECO:0000256" key="1">
    <source>
        <dbReference type="ARBA" id="ARBA00022723"/>
    </source>
</evidence>
<protein>
    <submittedName>
        <fullName evidence="5">SFRICE_007501</fullName>
    </submittedName>
</protein>